<sequence>MVEDFIREYAKKIANKPEAIDIQIQDAEDNTREILILADSQDVGRLIGRDGKMVGSLKTFISSTKAKNGRSYRIAVQAH</sequence>
<protein>
    <submittedName>
        <fullName evidence="3">KH domain-containing protein</fullName>
    </submittedName>
</protein>
<evidence type="ECO:0000256" key="2">
    <source>
        <dbReference type="ARBA" id="ARBA00022884"/>
    </source>
</evidence>
<dbReference type="RefSeq" id="WP_295698726.1">
    <property type="nucleotide sequence ID" value="NZ_CP145316.1"/>
</dbReference>
<dbReference type="InterPro" id="IPR020627">
    <property type="entry name" value="KhpA"/>
</dbReference>
<dbReference type="EMBL" id="CP145316">
    <property type="protein sequence ID" value="XAM17291.1"/>
    <property type="molecule type" value="Genomic_DNA"/>
</dbReference>
<dbReference type="CDD" id="cd22533">
    <property type="entry name" value="KH-II_YlqC-like"/>
    <property type="match status" value="1"/>
</dbReference>
<dbReference type="PANTHER" id="PTHR34654">
    <property type="entry name" value="UPF0109 PROTEIN SCO5592"/>
    <property type="match status" value="1"/>
</dbReference>
<evidence type="ECO:0000313" key="4">
    <source>
        <dbReference type="Proteomes" id="UP001434737"/>
    </source>
</evidence>
<keyword evidence="2" id="KW-0694">RNA-binding</keyword>
<reference evidence="3 4" key="1">
    <citation type="submission" date="2024-02" db="EMBL/GenBank/DDBJ databases">
        <title>Genome and pathogenicity analysis of Helicobacter mastomyrinus isolated from mice.</title>
        <authorList>
            <person name="Zhu L."/>
        </authorList>
    </citation>
    <scope>NUCLEOTIDE SEQUENCE [LARGE SCALE GENOMIC DNA]</scope>
    <source>
        <strain evidence="3 4">Hm-17</strain>
    </source>
</reference>
<evidence type="ECO:0000256" key="1">
    <source>
        <dbReference type="ARBA" id="ARBA00022490"/>
    </source>
</evidence>
<gene>
    <name evidence="3" type="ORF">V3I05_06275</name>
</gene>
<evidence type="ECO:0000313" key="3">
    <source>
        <dbReference type="EMBL" id="XAM17291.1"/>
    </source>
</evidence>
<dbReference type="Pfam" id="PF13083">
    <property type="entry name" value="KH_KhpA-B"/>
    <property type="match status" value="1"/>
</dbReference>
<dbReference type="Proteomes" id="UP001434737">
    <property type="component" value="Chromosome"/>
</dbReference>
<dbReference type="PANTHER" id="PTHR34654:SF1">
    <property type="entry name" value="RNA-BINDING PROTEIN KHPA"/>
    <property type="match status" value="1"/>
</dbReference>
<organism evidence="3 4">
    <name type="scientific">Helicobacter mastomyrinus</name>
    <dbReference type="NCBI Taxonomy" id="287948"/>
    <lineage>
        <taxon>Bacteria</taxon>
        <taxon>Pseudomonadati</taxon>
        <taxon>Campylobacterota</taxon>
        <taxon>Epsilonproteobacteria</taxon>
        <taxon>Campylobacterales</taxon>
        <taxon>Helicobacteraceae</taxon>
        <taxon>Helicobacter</taxon>
    </lineage>
</organism>
<keyword evidence="4" id="KW-1185">Reference proteome</keyword>
<name>A0ABZ3F2C1_9HELI</name>
<accession>A0ABZ3F2C1</accession>
<keyword evidence="1" id="KW-0963">Cytoplasm</keyword>
<proteinExistence type="predicted"/>